<sequence length="295" mass="33715">MDQILVCTLVGTDKLTVLVNKCPSEEVQRFAYLPFGHLNVEDGRRMKLLFNGQYLEPLLSCYFLGNGYRVFNTVLMRFMSADSLSPFSMGGLNGYAYCRNDPVNRHDPSGHIDSLKLIYIAETNISRRWLERFDTKLATQEFSGFWRTKEATADDFVMADKLGRRLGRLNFLDRVYRSEIEADRNSLLGGLEREYTKVKGKVDSTRKRLAYLRDLNEPYEPYEPRTFTVLTPQLHRRGSGTRPAVGRASSHEDAALEQTSSDRLDPSLAYVPPPAYSDIFAPFGQNKGIRSREDQ</sequence>
<evidence type="ECO:0000313" key="3">
    <source>
        <dbReference type="Proteomes" id="UP000247620"/>
    </source>
</evidence>
<protein>
    <recommendedName>
        <fullName evidence="4">RHS repeat-associated core domain-containing protein</fullName>
    </recommendedName>
</protein>
<dbReference type="Proteomes" id="UP000247620">
    <property type="component" value="Unassembled WGS sequence"/>
</dbReference>
<dbReference type="Gene3D" id="2.180.10.10">
    <property type="entry name" value="RHS repeat-associated core"/>
    <property type="match status" value="1"/>
</dbReference>
<dbReference type="InterPro" id="IPR022385">
    <property type="entry name" value="Rhs_assc_core"/>
</dbReference>
<dbReference type="RefSeq" id="WP_110698645.1">
    <property type="nucleotide sequence ID" value="NZ_CP151184.1"/>
</dbReference>
<dbReference type="AlphaFoldDB" id="A0A2V4ICU9"/>
<evidence type="ECO:0008006" key="4">
    <source>
        <dbReference type="Google" id="ProtNLM"/>
    </source>
</evidence>
<feature type="region of interest" description="Disordered" evidence="1">
    <location>
        <begin position="235"/>
        <end position="268"/>
    </location>
</feature>
<accession>A0A2V4ICU9</accession>
<reference evidence="2 3" key="1">
    <citation type="submission" date="2018-06" db="EMBL/GenBank/DDBJ databases">
        <title>Pseudomonas diversity within urban Lake Michigan freshwaters.</title>
        <authorList>
            <person name="Batrich M."/>
            <person name="Hatzopoulos T."/>
            <person name="Putonti C."/>
        </authorList>
    </citation>
    <scope>NUCLEOTIDE SEQUENCE [LARGE SCALE GENOMIC DNA]</scope>
    <source>
        <strain evidence="2 3">LBp-160603</strain>
    </source>
</reference>
<proteinExistence type="predicted"/>
<name>A0A2V4ICU9_9PSED</name>
<evidence type="ECO:0000256" key="1">
    <source>
        <dbReference type="SAM" id="MobiDB-lite"/>
    </source>
</evidence>
<dbReference type="EMBL" id="QJRO01000003">
    <property type="protein sequence ID" value="PYB84333.1"/>
    <property type="molecule type" value="Genomic_DNA"/>
</dbReference>
<dbReference type="NCBIfam" id="TIGR03696">
    <property type="entry name" value="Rhs_assc_core"/>
    <property type="match status" value="1"/>
</dbReference>
<feature type="compositionally biased region" description="Basic and acidic residues" evidence="1">
    <location>
        <begin position="249"/>
        <end position="265"/>
    </location>
</feature>
<comment type="caution">
    <text evidence="2">The sequence shown here is derived from an EMBL/GenBank/DDBJ whole genome shotgun (WGS) entry which is preliminary data.</text>
</comment>
<evidence type="ECO:0000313" key="2">
    <source>
        <dbReference type="EMBL" id="PYB84333.1"/>
    </source>
</evidence>
<organism evidence="2 3">
    <name type="scientific">Pseudomonas soli</name>
    <dbReference type="NCBI Taxonomy" id="1306993"/>
    <lineage>
        <taxon>Bacteria</taxon>
        <taxon>Pseudomonadati</taxon>
        <taxon>Pseudomonadota</taxon>
        <taxon>Gammaproteobacteria</taxon>
        <taxon>Pseudomonadales</taxon>
        <taxon>Pseudomonadaceae</taxon>
        <taxon>Pseudomonas</taxon>
    </lineage>
</organism>
<gene>
    <name evidence="2" type="ORF">DMX07_07300</name>
</gene>